<organism evidence="2 3">
    <name type="scientific">Rhodovulum sulfidophilum</name>
    <name type="common">Rhodobacter sulfidophilus</name>
    <dbReference type="NCBI Taxonomy" id="35806"/>
    <lineage>
        <taxon>Bacteria</taxon>
        <taxon>Pseudomonadati</taxon>
        <taxon>Pseudomonadota</taxon>
        <taxon>Alphaproteobacteria</taxon>
        <taxon>Rhodobacterales</taxon>
        <taxon>Paracoccaceae</taxon>
        <taxon>Rhodovulum</taxon>
    </lineage>
</organism>
<evidence type="ECO:0000313" key="3">
    <source>
        <dbReference type="Proteomes" id="UP000249185"/>
    </source>
</evidence>
<evidence type="ECO:0000313" key="2">
    <source>
        <dbReference type="EMBL" id="PZQ48148.1"/>
    </source>
</evidence>
<dbReference type="InterPro" id="IPR053714">
    <property type="entry name" value="Iso_Racemase_Enz_sf"/>
</dbReference>
<sequence length="260" mass="27295">MRILWLNPIGTAEHDAAMAAALAAAKRPDTTAGVTSFTPGRVPAHLEYDGFEAFAVPEIVRAARHFSQEGWDAMVVGCFYDTALEAAREVSGDMIVVGPCQAGLEVAGALAAKASILATRAKAAGHIARRVRGYGAGDRIASIRTLDILTSELTRDPGLTARRVEEEARAAIERDGAEAILLGCTLEYEAAAAIGRRLGVPLIDAVRAPFAQAEALARLARDFGWGAGRVRAGVAPSAAEMAETGCFVPPPLNPLLEVVR</sequence>
<dbReference type="Gene3D" id="3.40.50.12500">
    <property type="match status" value="1"/>
</dbReference>
<reference evidence="2 3" key="1">
    <citation type="submission" date="2017-08" db="EMBL/GenBank/DDBJ databases">
        <title>Infants hospitalized years apart are colonized by the same room-sourced microbial strains.</title>
        <authorList>
            <person name="Brooks B."/>
            <person name="Olm M.R."/>
            <person name="Firek B.A."/>
            <person name="Baker R."/>
            <person name="Thomas B.C."/>
            <person name="Morowitz M.J."/>
            <person name="Banfield J.F."/>
        </authorList>
    </citation>
    <scope>NUCLEOTIDE SEQUENCE [LARGE SCALE GENOMIC DNA]</scope>
    <source>
        <strain evidence="2">S2_005_002_R2_34</strain>
    </source>
</reference>
<name>A0A2W5N6B5_RHOSU</name>
<protein>
    <submittedName>
        <fullName evidence="2">Hydantoin racemase</fullName>
    </submittedName>
</protein>
<evidence type="ECO:0000256" key="1">
    <source>
        <dbReference type="ARBA" id="ARBA00038414"/>
    </source>
</evidence>
<dbReference type="EMBL" id="QFPW01000013">
    <property type="protein sequence ID" value="PZQ48148.1"/>
    <property type="molecule type" value="Genomic_DNA"/>
</dbReference>
<accession>A0A2W5N6B5</accession>
<comment type="similarity">
    <text evidence="1">Belongs to the HyuE racemase family.</text>
</comment>
<dbReference type="Proteomes" id="UP000249185">
    <property type="component" value="Unassembled WGS sequence"/>
</dbReference>
<dbReference type="PANTHER" id="PTHR28047">
    <property type="entry name" value="PROTEIN DCG1"/>
    <property type="match status" value="1"/>
</dbReference>
<dbReference type="AlphaFoldDB" id="A0A2W5N6B5"/>
<comment type="caution">
    <text evidence="2">The sequence shown here is derived from an EMBL/GenBank/DDBJ whole genome shotgun (WGS) entry which is preliminary data.</text>
</comment>
<dbReference type="Pfam" id="PF01177">
    <property type="entry name" value="Asp_Glu_race"/>
    <property type="match status" value="1"/>
</dbReference>
<dbReference type="InterPro" id="IPR052186">
    <property type="entry name" value="Hydantoin_racemase-like"/>
</dbReference>
<dbReference type="InterPro" id="IPR015942">
    <property type="entry name" value="Asp/Glu/hydantoin_racemase"/>
</dbReference>
<dbReference type="GO" id="GO:0047661">
    <property type="term" value="F:amino-acid racemase activity"/>
    <property type="evidence" value="ECO:0007669"/>
    <property type="project" value="InterPro"/>
</dbReference>
<gene>
    <name evidence="2" type="ORF">DI556_15105</name>
</gene>
<dbReference type="PANTHER" id="PTHR28047:SF5">
    <property type="entry name" value="PROTEIN DCG1"/>
    <property type="match status" value="1"/>
</dbReference>
<proteinExistence type="inferred from homology"/>